<dbReference type="PANTHER" id="PTHR28074:SF1">
    <property type="entry name" value="ATP SYNTHASE SUBUNIT K, MITOCHONDRIAL"/>
    <property type="match status" value="1"/>
</dbReference>
<evidence type="ECO:0000256" key="1">
    <source>
        <dbReference type="ARBA" id="ARBA00004325"/>
    </source>
</evidence>
<reference evidence="6" key="1">
    <citation type="submission" date="2016-03" db="EMBL/GenBank/DDBJ databases">
        <authorList>
            <person name="Devillers H."/>
        </authorList>
    </citation>
    <scope>NUCLEOTIDE SEQUENCE [LARGE SCALE GENOMIC DNA]</scope>
</reference>
<dbReference type="PANTHER" id="PTHR28074">
    <property type="entry name" value="ATP SYNTHASE SUBUNIT K, MITOCHONDRIAL"/>
    <property type="match status" value="1"/>
</dbReference>
<comment type="subcellular location">
    <subcellularLocation>
        <location evidence="1">Mitochondrion membrane</location>
    </subcellularLocation>
</comment>
<dbReference type="EMBL" id="LT598468">
    <property type="protein sequence ID" value="SCV02746.1"/>
    <property type="molecule type" value="Genomic_DNA"/>
</dbReference>
<dbReference type="OrthoDB" id="2094445at2759"/>
<evidence type="ECO:0000256" key="4">
    <source>
        <dbReference type="SAM" id="MobiDB-lite"/>
    </source>
</evidence>
<dbReference type="Pfam" id="PF11022">
    <property type="entry name" value="ATP19"/>
    <property type="match status" value="1"/>
</dbReference>
<accession>A0A1G4KEC6</accession>
<proteinExistence type="predicted"/>
<keyword evidence="3" id="KW-0472">Membrane</keyword>
<name>A0A1G4KEC6_9SACH</name>
<organism evidence="5 6">
    <name type="scientific">Lachancea mirantina</name>
    <dbReference type="NCBI Taxonomy" id="1230905"/>
    <lineage>
        <taxon>Eukaryota</taxon>
        <taxon>Fungi</taxon>
        <taxon>Dikarya</taxon>
        <taxon>Ascomycota</taxon>
        <taxon>Saccharomycotina</taxon>
        <taxon>Saccharomycetes</taxon>
        <taxon>Saccharomycetales</taxon>
        <taxon>Saccharomycetaceae</taxon>
        <taxon>Lachancea</taxon>
    </lineage>
</organism>
<dbReference type="STRING" id="1230905.A0A1G4KEC6"/>
<protein>
    <submittedName>
        <fullName evidence="5">LAMI_0H02608g1_1</fullName>
    </submittedName>
</protein>
<evidence type="ECO:0000313" key="5">
    <source>
        <dbReference type="EMBL" id="SCV02746.1"/>
    </source>
</evidence>
<dbReference type="InterPro" id="IPR021278">
    <property type="entry name" value="ATP19"/>
</dbReference>
<dbReference type="Proteomes" id="UP000191024">
    <property type="component" value="Chromosome H"/>
</dbReference>
<evidence type="ECO:0000313" key="6">
    <source>
        <dbReference type="Proteomes" id="UP000191024"/>
    </source>
</evidence>
<keyword evidence="6" id="KW-1185">Reference proteome</keyword>
<dbReference type="AlphaFoldDB" id="A0A1G4KEC6"/>
<gene>
    <name evidence="5" type="ORF">LAMI_0H02608G</name>
</gene>
<keyword evidence="2" id="KW-0496">Mitochondrion</keyword>
<sequence>MGAAYHILGRTVQPHTLAIATIAATVGGAVYSMTGSKPEKTQETSVDSSQKTTQSEPDIDIEKLVDQFIRDEKQ</sequence>
<evidence type="ECO:0000256" key="2">
    <source>
        <dbReference type="ARBA" id="ARBA00023128"/>
    </source>
</evidence>
<feature type="compositionally biased region" description="Polar residues" evidence="4">
    <location>
        <begin position="43"/>
        <end position="56"/>
    </location>
</feature>
<evidence type="ECO:0000256" key="3">
    <source>
        <dbReference type="ARBA" id="ARBA00023136"/>
    </source>
</evidence>
<dbReference type="GO" id="GO:0031966">
    <property type="term" value="C:mitochondrial membrane"/>
    <property type="evidence" value="ECO:0007669"/>
    <property type="project" value="UniProtKB-SubCell"/>
</dbReference>
<dbReference type="GO" id="GO:0015986">
    <property type="term" value="P:proton motive force-driven ATP synthesis"/>
    <property type="evidence" value="ECO:0007669"/>
    <property type="project" value="TreeGrafter"/>
</dbReference>
<feature type="region of interest" description="Disordered" evidence="4">
    <location>
        <begin position="34"/>
        <end position="65"/>
    </location>
</feature>